<dbReference type="InterPro" id="IPR029058">
    <property type="entry name" value="AB_hydrolase_fold"/>
</dbReference>
<proteinExistence type="predicted"/>
<dbReference type="Gene3D" id="3.40.50.1820">
    <property type="entry name" value="alpha/beta hydrolase"/>
    <property type="match status" value="1"/>
</dbReference>
<dbReference type="Pfam" id="PF11339">
    <property type="entry name" value="DUF3141"/>
    <property type="match status" value="1"/>
</dbReference>
<evidence type="ECO:0008006" key="3">
    <source>
        <dbReference type="Google" id="ProtNLM"/>
    </source>
</evidence>
<dbReference type="InterPro" id="IPR051321">
    <property type="entry name" value="PHA/PHB_synthase"/>
</dbReference>
<dbReference type="PANTHER" id="PTHR36837:SF2">
    <property type="entry name" value="POLY(3-HYDROXYALKANOATE) POLYMERASE SUBUNIT PHAC"/>
    <property type="match status" value="1"/>
</dbReference>
<organism evidence="1 2">
    <name type="scientific">Aquamicrobium lusatiense</name>
    <dbReference type="NCBI Taxonomy" id="89772"/>
    <lineage>
        <taxon>Bacteria</taxon>
        <taxon>Pseudomonadati</taxon>
        <taxon>Pseudomonadota</taxon>
        <taxon>Alphaproteobacteria</taxon>
        <taxon>Hyphomicrobiales</taxon>
        <taxon>Phyllobacteriaceae</taxon>
        <taxon>Aquamicrobium</taxon>
    </lineage>
</organism>
<evidence type="ECO:0000313" key="2">
    <source>
        <dbReference type="Proteomes" id="UP000533306"/>
    </source>
</evidence>
<dbReference type="EMBL" id="JACHEU010000003">
    <property type="protein sequence ID" value="MBB6013861.1"/>
    <property type="molecule type" value="Genomic_DNA"/>
</dbReference>
<dbReference type="InterPro" id="IPR024501">
    <property type="entry name" value="DUF3141"/>
</dbReference>
<dbReference type="RefSeq" id="WP_183832052.1">
    <property type="nucleotide sequence ID" value="NZ_JACHEU010000003.1"/>
</dbReference>
<dbReference type="Proteomes" id="UP000533306">
    <property type="component" value="Unassembled WGS sequence"/>
</dbReference>
<keyword evidence="2" id="KW-1185">Reference proteome</keyword>
<reference evidence="1 2" key="1">
    <citation type="submission" date="2020-08" db="EMBL/GenBank/DDBJ databases">
        <title>Genomic Encyclopedia of Type Strains, Phase IV (KMG-IV): sequencing the most valuable type-strain genomes for metagenomic binning, comparative biology and taxonomic classification.</title>
        <authorList>
            <person name="Goeker M."/>
        </authorList>
    </citation>
    <scope>NUCLEOTIDE SEQUENCE [LARGE SCALE GENOMIC DNA]</scope>
    <source>
        <strain evidence="1 2">DSM 11099</strain>
    </source>
</reference>
<accession>A0A7W9VWL5</accession>
<protein>
    <recommendedName>
        <fullName evidence="3">Alpha/beta hydrolase</fullName>
    </recommendedName>
</protein>
<sequence>MASVFEIFDPKLQPGVPRARSDALHIMEAGMASARAEVGAASQTGEIQTMAAASHAHRILESHSARTRRLMDAGADLISGLHRSQAQHGLIGSLLEYQRDAAERAVLTADTLRKRGDIFLEHEAADCPPVLIYDYEVVMDGRDLPYPSNYMLLKILPPEGVVIDDTRRPYIIIDPRAGHGPGIGGFKSDSQVGVALREGHPVYFVAFRSRPEPGQYLSYVTRAEAAFVREVMRRHPQASNPVVTGNCQGGWATLLLAATNTDLTGPIVVNGAPVAPWSGRVGENPMRYNAGVLGGTWIPMMLSDLGGGIFDGAHLVLNFELLNPGRTLFRKYTDLYRDIDKGDRTFLEFEKWWGGFFMLTEPEIRWIVEQLFVGNRLAKNEARLEPGRPVDLKAIRAPIIVFASHGDNITPPQQALNWIAETYADVQEIRIRGQRIVYMVHDQVGHLGIFVSSQIARKEHAEVTSTLKTIEALAPGLYEMRIEDIEERDGRKHFTVGFAERTLDDIRALDDGFADEQPFAAVARASEVQAQVYDTLLRPFVRATVTGTSAELSRALHPKRLERALASSKNPLMEAVSGMAANVRENRTRAAADNPFLAMEALWVEGVEQMIDFTRDTRDMLYELTFFNVWSNPWMRVFGRTHEARRTLKNTDELRGLPEVAAALHNIERGGFPEAVIRMLVLLAENRKGVRRDRLERSSKILTQDEPFRSLGAERRALIIHEQTLIATYEPDLAIRTLPALLPDAAERELALRVVRYVPGSTEEMLPETIQLLQRFHEVLGLPHFLGDMPDDPLEEAQVQEEQAAAAAANAEIAHAAAVARRQRATARTKSES</sequence>
<dbReference type="PANTHER" id="PTHR36837">
    <property type="entry name" value="POLY(3-HYDROXYALKANOATE) POLYMERASE SUBUNIT PHAC"/>
    <property type="match status" value="1"/>
</dbReference>
<comment type="caution">
    <text evidence="1">The sequence shown here is derived from an EMBL/GenBank/DDBJ whole genome shotgun (WGS) entry which is preliminary data.</text>
</comment>
<dbReference type="AlphaFoldDB" id="A0A7W9VWL5"/>
<evidence type="ECO:0000313" key="1">
    <source>
        <dbReference type="EMBL" id="MBB6013861.1"/>
    </source>
</evidence>
<name>A0A7W9VWL5_9HYPH</name>
<dbReference type="SUPFAM" id="SSF53474">
    <property type="entry name" value="alpha/beta-Hydrolases"/>
    <property type="match status" value="1"/>
</dbReference>
<gene>
    <name evidence="1" type="ORF">HNR59_003255</name>
</gene>